<dbReference type="EMBL" id="BGPR01043972">
    <property type="protein sequence ID" value="GBO20641.1"/>
    <property type="molecule type" value="Genomic_DNA"/>
</dbReference>
<name>A0A4Y2V7W5_ARAVE</name>
<evidence type="ECO:0000313" key="1">
    <source>
        <dbReference type="EMBL" id="GBO20641.1"/>
    </source>
</evidence>
<sequence>QEQLELKHVSCLETNFEYRMGQRHPRREAELACNSRLSVHRCHRRNAAWPGTVSDIRADSSRWELDRDYWRDNLVL</sequence>
<dbReference type="EMBL" id="BGPR01043973">
    <property type="protein sequence ID" value="GBO20642.1"/>
    <property type="molecule type" value="Genomic_DNA"/>
</dbReference>
<dbReference type="AlphaFoldDB" id="A0A4Y2V7W5"/>
<reference evidence="2 3" key="1">
    <citation type="journal article" date="2019" name="Sci. Rep.">
        <title>Orb-weaving spider Araneus ventricosus genome elucidates the spidroin gene catalogue.</title>
        <authorList>
            <person name="Kono N."/>
            <person name="Nakamura H."/>
            <person name="Ohtoshi R."/>
            <person name="Moran D.A.P."/>
            <person name="Shinohara A."/>
            <person name="Yoshida Y."/>
            <person name="Fujiwara M."/>
            <person name="Mori M."/>
            <person name="Tomita M."/>
            <person name="Arakawa K."/>
        </authorList>
    </citation>
    <scope>NUCLEOTIDE SEQUENCE [LARGE SCALE GENOMIC DNA]</scope>
</reference>
<proteinExistence type="predicted"/>
<keyword evidence="3" id="KW-1185">Reference proteome</keyword>
<evidence type="ECO:0000313" key="2">
    <source>
        <dbReference type="EMBL" id="GBO20642.1"/>
    </source>
</evidence>
<dbReference type="Proteomes" id="UP000499080">
    <property type="component" value="Unassembled WGS sequence"/>
</dbReference>
<organism evidence="2 3">
    <name type="scientific">Araneus ventricosus</name>
    <name type="common">Orbweaver spider</name>
    <name type="synonym">Epeira ventricosa</name>
    <dbReference type="NCBI Taxonomy" id="182803"/>
    <lineage>
        <taxon>Eukaryota</taxon>
        <taxon>Metazoa</taxon>
        <taxon>Ecdysozoa</taxon>
        <taxon>Arthropoda</taxon>
        <taxon>Chelicerata</taxon>
        <taxon>Arachnida</taxon>
        <taxon>Araneae</taxon>
        <taxon>Araneomorphae</taxon>
        <taxon>Entelegynae</taxon>
        <taxon>Araneoidea</taxon>
        <taxon>Araneidae</taxon>
        <taxon>Araneus</taxon>
    </lineage>
</organism>
<protein>
    <submittedName>
        <fullName evidence="2">Uncharacterized protein</fullName>
    </submittedName>
</protein>
<evidence type="ECO:0000313" key="3">
    <source>
        <dbReference type="Proteomes" id="UP000499080"/>
    </source>
</evidence>
<comment type="caution">
    <text evidence="2">The sequence shown here is derived from an EMBL/GenBank/DDBJ whole genome shotgun (WGS) entry which is preliminary data.</text>
</comment>
<gene>
    <name evidence="1" type="ORF">AVEN_144849_1</name>
    <name evidence="2" type="ORF">AVEN_184763_1</name>
</gene>
<feature type="non-terminal residue" evidence="2">
    <location>
        <position position="1"/>
    </location>
</feature>
<accession>A0A4Y2V7W5</accession>